<dbReference type="InterPro" id="IPR011701">
    <property type="entry name" value="MFS"/>
</dbReference>
<keyword evidence="7" id="KW-1185">Reference proteome</keyword>
<dbReference type="Proteomes" id="UP000037136">
    <property type="component" value="Unassembled WGS sequence"/>
</dbReference>
<feature type="transmembrane region" description="Helical" evidence="4">
    <location>
        <begin position="171"/>
        <end position="191"/>
    </location>
</feature>
<sequence length="438" mass="46384">MATQDEDVSSSSSPATPRGEALAAAPKAEAATQQQDEAQLDGPRGWIVVGAASCSLFCYMGCIYSWGILQVELSQTTSMSLPSLTFVGSLGTSFMASISPFVGKLIRRYGYRNTALVGAFLLGLGEMLSSWVTCHLAALLVTHGCLFGVGGGMTILPCSTAPLKWFKKHRGLAVGVVFGGSSLGAAIVGVASNFLVSSVGVPWTFRILGLILWSVCLPAAFFIGPPSSQDSIPRLQWHLWTEPDFLFLLAAGAVSCFPVFVPPYFIPVFARSISHSSSTGIIALTIWNMSSTVGRVVAGFMADSILGPINSLCLAILLCSLSALVIWPFASNMGILSLFAVISGIGCGAFFSLFPTVVSAVFGPENTLGVLPMLWAGWFFGYFFGTPIASRLYALAEADADTSEYRPAAFYAGAASMLGLVFLIVLRFRRSSVVFSRV</sequence>
<dbReference type="InterPro" id="IPR036259">
    <property type="entry name" value="MFS_trans_sf"/>
</dbReference>
<feature type="compositionally biased region" description="Low complexity" evidence="3">
    <location>
        <begin position="21"/>
        <end position="37"/>
    </location>
</feature>
<accession>A0A2A9PJX0</accession>
<keyword evidence="4" id="KW-0472">Membrane</keyword>
<evidence type="ECO:0000313" key="7">
    <source>
        <dbReference type="Proteomes" id="UP000037136"/>
    </source>
</evidence>
<keyword evidence="4" id="KW-0812">Transmembrane</keyword>
<dbReference type="OrthoDB" id="6499973at2759"/>
<dbReference type="InterPro" id="IPR020846">
    <property type="entry name" value="MFS_dom"/>
</dbReference>
<feature type="transmembrane region" description="Helical" evidence="4">
    <location>
        <begin position="335"/>
        <end position="362"/>
    </location>
</feature>
<evidence type="ECO:0000256" key="2">
    <source>
        <dbReference type="ARBA" id="ARBA00006727"/>
    </source>
</evidence>
<evidence type="ECO:0000256" key="4">
    <source>
        <dbReference type="SAM" id="Phobius"/>
    </source>
</evidence>
<comment type="caution">
    <text evidence="6">The sequence shown here is derived from an EMBL/GenBank/DDBJ whole genome shotgun (WGS) entry which is preliminary data.</text>
</comment>
<reference evidence="6 7" key="2">
    <citation type="journal article" date="2017" name="Sci. Rep.">
        <title>Ant-infecting Ophiocordyceps genomes reveal a high diversity of potential behavioral manipulation genes and a possible major role for enterotoxins.</title>
        <authorList>
            <person name="de Bekker C."/>
            <person name="Ohm R.A."/>
            <person name="Evans H.C."/>
            <person name="Brachmann A."/>
            <person name="Hughes D.P."/>
        </authorList>
    </citation>
    <scope>NUCLEOTIDE SEQUENCE [LARGE SCALE GENOMIC DNA]</scope>
    <source>
        <strain evidence="6 7">SC16a</strain>
    </source>
</reference>
<dbReference type="Gene3D" id="1.20.1250.20">
    <property type="entry name" value="MFS general substrate transporter like domains"/>
    <property type="match status" value="2"/>
</dbReference>
<feature type="transmembrane region" description="Helical" evidence="4">
    <location>
        <begin position="374"/>
        <end position="396"/>
    </location>
</feature>
<feature type="transmembrane region" description="Helical" evidence="4">
    <location>
        <begin position="245"/>
        <end position="266"/>
    </location>
</feature>
<dbReference type="AlphaFoldDB" id="A0A2A9PJX0"/>
<evidence type="ECO:0000313" key="6">
    <source>
        <dbReference type="EMBL" id="PFH61187.1"/>
    </source>
</evidence>
<feature type="transmembrane region" description="Helical" evidence="4">
    <location>
        <begin position="203"/>
        <end position="224"/>
    </location>
</feature>
<evidence type="ECO:0000256" key="3">
    <source>
        <dbReference type="SAM" id="MobiDB-lite"/>
    </source>
</evidence>
<dbReference type="PANTHER" id="PTHR11360">
    <property type="entry name" value="MONOCARBOXYLATE TRANSPORTER"/>
    <property type="match status" value="1"/>
</dbReference>
<dbReference type="EMBL" id="LAZP02000085">
    <property type="protein sequence ID" value="PFH61187.1"/>
    <property type="molecule type" value="Genomic_DNA"/>
</dbReference>
<dbReference type="SUPFAM" id="SSF103473">
    <property type="entry name" value="MFS general substrate transporter"/>
    <property type="match status" value="1"/>
</dbReference>
<name>A0A2A9PJX0_OPHUN</name>
<comment type="subcellular location">
    <subcellularLocation>
        <location evidence="1">Membrane</location>
        <topology evidence="1">Multi-pass membrane protein</topology>
    </subcellularLocation>
</comment>
<gene>
    <name evidence="6" type="ORF">XA68_18003</name>
</gene>
<protein>
    <recommendedName>
        <fullName evidence="5">Major facilitator superfamily (MFS) profile domain-containing protein</fullName>
    </recommendedName>
</protein>
<proteinExistence type="inferred from homology"/>
<feature type="transmembrane region" description="Helical" evidence="4">
    <location>
        <begin position="81"/>
        <end position="102"/>
    </location>
</feature>
<evidence type="ECO:0000259" key="5">
    <source>
        <dbReference type="PROSITE" id="PS50850"/>
    </source>
</evidence>
<comment type="similarity">
    <text evidence="2">Belongs to the major facilitator superfamily. Monocarboxylate porter (TC 2.A.1.13) family.</text>
</comment>
<dbReference type="GO" id="GO:0022857">
    <property type="term" value="F:transmembrane transporter activity"/>
    <property type="evidence" value="ECO:0007669"/>
    <property type="project" value="InterPro"/>
</dbReference>
<dbReference type="PROSITE" id="PS50850">
    <property type="entry name" value="MFS"/>
    <property type="match status" value="1"/>
</dbReference>
<feature type="region of interest" description="Disordered" evidence="3">
    <location>
        <begin position="1"/>
        <end position="37"/>
    </location>
</feature>
<feature type="transmembrane region" description="Helical" evidence="4">
    <location>
        <begin position="46"/>
        <end position="69"/>
    </location>
</feature>
<dbReference type="PANTHER" id="PTHR11360:SF305">
    <property type="entry name" value="MAJOR FACILITATOR SUPERFAMILY (MFS) PROFILE DOMAIN-CONTAINING PROTEIN"/>
    <property type="match status" value="1"/>
</dbReference>
<organism evidence="6 7">
    <name type="scientific">Ophiocordyceps unilateralis</name>
    <name type="common">Zombie-ant fungus</name>
    <name type="synonym">Torrubia unilateralis</name>
    <dbReference type="NCBI Taxonomy" id="268505"/>
    <lineage>
        <taxon>Eukaryota</taxon>
        <taxon>Fungi</taxon>
        <taxon>Dikarya</taxon>
        <taxon>Ascomycota</taxon>
        <taxon>Pezizomycotina</taxon>
        <taxon>Sordariomycetes</taxon>
        <taxon>Hypocreomycetidae</taxon>
        <taxon>Hypocreales</taxon>
        <taxon>Ophiocordycipitaceae</taxon>
        <taxon>Ophiocordyceps</taxon>
    </lineage>
</organism>
<keyword evidence="4" id="KW-1133">Transmembrane helix</keyword>
<feature type="domain" description="Major facilitator superfamily (MFS) profile" evidence="5">
    <location>
        <begin position="244"/>
        <end position="438"/>
    </location>
</feature>
<dbReference type="Pfam" id="PF07690">
    <property type="entry name" value="MFS_1"/>
    <property type="match status" value="1"/>
</dbReference>
<feature type="transmembrane region" description="Helical" evidence="4">
    <location>
        <begin position="408"/>
        <end position="428"/>
    </location>
</feature>
<evidence type="ECO:0000256" key="1">
    <source>
        <dbReference type="ARBA" id="ARBA00004141"/>
    </source>
</evidence>
<feature type="transmembrane region" description="Helical" evidence="4">
    <location>
        <begin position="278"/>
        <end position="297"/>
    </location>
</feature>
<feature type="transmembrane region" description="Helical" evidence="4">
    <location>
        <begin position="309"/>
        <end position="329"/>
    </location>
</feature>
<feature type="transmembrane region" description="Helical" evidence="4">
    <location>
        <begin position="114"/>
        <end position="132"/>
    </location>
</feature>
<dbReference type="InterPro" id="IPR050327">
    <property type="entry name" value="Proton-linked_MCT"/>
</dbReference>
<reference evidence="6 7" key="1">
    <citation type="journal article" date="2015" name="BMC Genomics">
        <title>Gene expression during zombie ant biting behavior reflects the complexity underlying fungal parasitic behavioral manipulation.</title>
        <authorList>
            <person name="de Bekker C."/>
            <person name="Ohm R.A."/>
            <person name="Loreto R.G."/>
            <person name="Sebastian A."/>
            <person name="Albert I."/>
            <person name="Merrow M."/>
            <person name="Brachmann A."/>
            <person name="Hughes D.P."/>
        </authorList>
    </citation>
    <scope>NUCLEOTIDE SEQUENCE [LARGE SCALE GENOMIC DNA]</scope>
    <source>
        <strain evidence="6 7">SC16a</strain>
    </source>
</reference>
<dbReference type="GO" id="GO:0016020">
    <property type="term" value="C:membrane"/>
    <property type="evidence" value="ECO:0007669"/>
    <property type="project" value="UniProtKB-SubCell"/>
</dbReference>